<sequence>MFYPQNGAEGMTEAVADLEEKIEQILDADDEERLISFLTSLPLFIDGTTQYCRHHLLDSLCTRGAVKCATALLEGKLGGLGLDLDGDHLLHRAARFCSSDLVQLFLHHKARSDTRYSDYRYDHGEDLRNGLLPLDIAFNFARSQYPSLESYPFGGQSTFQMILCLCELGACHVGDTIKFLACSSEDVAKEAYHYARKGKFIELALLLIVAREKILVPIDLYVEGGVGSSGRTTILHWLQFQILTLTYEEKLMGDCKNVKLRDKMVMRSAALLLEVFERAGHAIEEIVQYLSRSPYAGEELEKHAVFWLKEAGFKFKNGDFDFSTMDWFDIALTDSLRTMNRTPTKDAPSGVFSKDGFQSLPAFSTAKYSIFAPLGKRICICHVPYFPSLPLWGWSSPFHQTRGLSSPDKSHYTNHIPKSITRSQYSASLDVQAKKQTEPIEQNVPQCLSKLKLARVARLLRRGIRIA</sequence>
<dbReference type="OrthoDB" id="673776at2759"/>
<name>A0A834LKF4_RHOSS</name>
<organism evidence="1 2">
    <name type="scientific">Rhododendron simsii</name>
    <name type="common">Sims's rhododendron</name>
    <dbReference type="NCBI Taxonomy" id="118357"/>
    <lineage>
        <taxon>Eukaryota</taxon>
        <taxon>Viridiplantae</taxon>
        <taxon>Streptophyta</taxon>
        <taxon>Embryophyta</taxon>
        <taxon>Tracheophyta</taxon>
        <taxon>Spermatophyta</taxon>
        <taxon>Magnoliopsida</taxon>
        <taxon>eudicotyledons</taxon>
        <taxon>Gunneridae</taxon>
        <taxon>Pentapetalae</taxon>
        <taxon>asterids</taxon>
        <taxon>Ericales</taxon>
        <taxon>Ericaceae</taxon>
        <taxon>Ericoideae</taxon>
        <taxon>Rhodoreae</taxon>
        <taxon>Rhododendron</taxon>
    </lineage>
</organism>
<proteinExistence type="predicted"/>
<protein>
    <recommendedName>
        <fullName evidence="3">Ankyrin repeat family protein</fullName>
    </recommendedName>
</protein>
<evidence type="ECO:0008006" key="3">
    <source>
        <dbReference type="Google" id="ProtNLM"/>
    </source>
</evidence>
<keyword evidence="2" id="KW-1185">Reference proteome</keyword>
<dbReference type="EMBL" id="WJXA01000006">
    <property type="protein sequence ID" value="KAF7140639.1"/>
    <property type="molecule type" value="Genomic_DNA"/>
</dbReference>
<evidence type="ECO:0000313" key="2">
    <source>
        <dbReference type="Proteomes" id="UP000626092"/>
    </source>
</evidence>
<comment type="caution">
    <text evidence="1">The sequence shown here is derived from an EMBL/GenBank/DDBJ whole genome shotgun (WGS) entry which is preliminary data.</text>
</comment>
<gene>
    <name evidence="1" type="ORF">RHSIM_Rhsim06G0198100</name>
</gene>
<dbReference type="Proteomes" id="UP000626092">
    <property type="component" value="Unassembled WGS sequence"/>
</dbReference>
<dbReference type="AlphaFoldDB" id="A0A834LKF4"/>
<reference evidence="1" key="1">
    <citation type="submission" date="2019-11" db="EMBL/GenBank/DDBJ databases">
        <authorList>
            <person name="Liu Y."/>
            <person name="Hou J."/>
            <person name="Li T.-Q."/>
            <person name="Guan C.-H."/>
            <person name="Wu X."/>
            <person name="Wu H.-Z."/>
            <person name="Ling F."/>
            <person name="Zhang R."/>
            <person name="Shi X.-G."/>
            <person name="Ren J.-P."/>
            <person name="Chen E.-F."/>
            <person name="Sun J.-M."/>
        </authorList>
    </citation>
    <scope>NUCLEOTIDE SEQUENCE</scope>
    <source>
        <strain evidence="1">Adult_tree_wgs_1</strain>
        <tissue evidence="1">Leaves</tissue>
    </source>
</reference>
<accession>A0A834LKF4</accession>
<dbReference type="InterPro" id="IPR036770">
    <property type="entry name" value="Ankyrin_rpt-contain_sf"/>
</dbReference>
<evidence type="ECO:0000313" key="1">
    <source>
        <dbReference type="EMBL" id="KAF7140639.1"/>
    </source>
</evidence>
<dbReference type="SUPFAM" id="SSF48403">
    <property type="entry name" value="Ankyrin repeat"/>
    <property type="match status" value="1"/>
</dbReference>